<keyword evidence="6 12" id="KW-0812">Transmembrane</keyword>
<feature type="domain" description="K+ potassium transporter C-terminal" evidence="15">
    <location>
        <begin position="497"/>
        <end position="645"/>
    </location>
</feature>
<dbReference type="Proteomes" id="UP001217838">
    <property type="component" value="Unassembled WGS sequence"/>
</dbReference>
<dbReference type="Pfam" id="PF02705">
    <property type="entry name" value="K_trans"/>
    <property type="match status" value="1"/>
</dbReference>
<organism evidence="16 17">
    <name type="scientific">Nannocystis radixulma</name>
    <dbReference type="NCBI Taxonomy" id="2995305"/>
    <lineage>
        <taxon>Bacteria</taxon>
        <taxon>Pseudomonadati</taxon>
        <taxon>Myxococcota</taxon>
        <taxon>Polyangia</taxon>
        <taxon>Nannocystales</taxon>
        <taxon>Nannocystaceae</taxon>
        <taxon>Nannocystis</taxon>
    </lineage>
</organism>
<evidence type="ECO:0000256" key="5">
    <source>
        <dbReference type="ARBA" id="ARBA00022538"/>
    </source>
</evidence>
<keyword evidence="3 12" id="KW-0813">Transport</keyword>
<evidence type="ECO:0000259" key="15">
    <source>
        <dbReference type="Pfam" id="PF22776"/>
    </source>
</evidence>
<comment type="function">
    <text evidence="12">Transport of potassium into the cell. Likely operates as a K(+):H(+) symporter.</text>
</comment>
<evidence type="ECO:0000256" key="8">
    <source>
        <dbReference type="ARBA" id="ARBA00022958"/>
    </source>
</evidence>
<evidence type="ECO:0000256" key="13">
    <source>
        <dbReference type="SAM" id="MobiDB-lite"/>
    </source>
</evidence>
<name>A0ABT5BGK2_9BACT</name>
<keyword evidence="10 12" id="KW-0406">Ion transport</keyword>
<evidence type="ECO:0000259" key="14">
    <source>
        <dbReference type="Pfam" id="PF02705"/>
    </source>
</evidence>
<dbReference type="EMBL" id="JAQNDN010000022">
    <property type="protein sequence ID" value="MDC0673264.1"/>
    <property type="molecule type" value="Genomic_DNA"/>
</dbReference>
<reference evidence="16 17" key="1">
    <citation type="submission" date="2022-11" db="EMBL/GenBank/DDBJ databases">
        <title>Minimal conservation of predation-associated metabolite biosynthetic gene clusters underscores biosynthetic potential of Myxococcota including descriptions for ten novel species: Archangium lansinium sp. nov., Myxococcus landrumus sp. nov., Nannocystis bai.</title>
        <authorList>
            <person name="Ahearne A."/>
            <person name="Stevens C."/>
            <person name="Dowd S."/>
        </authorList>
    </citation>
    <scope>NUCLEOTIDE SEQUENCE [LARGE SCALE GENOMIC DNA]</scope>
    <source>
        <strain evidence="16 17">NCELM</strain>
    </source>
</reference>
<dbReference type="RefSeq" id="WP_272006026.1">
    <property type="nucleotide sequence ID" value="NZ_JAQNDN010000022.1"/>
</dbReference>
<evidence type="ECO:0000256" key="7">
    <source>
        <dbReference type="ARBA" id="ARBA00022847"/>
    </source>
</evidence>
<proteinExistence type="inferred from homology"/>
<evidence type="ECO:0000256" key="10">
    <source>
        <dbReference type="ARBA" id="ARBA00023065"/>
    </source>
</evidence>
<feature type="domain" description="K+ potassium transporter integral membrane" evidence="14">
    <location>
        <begin position="31"/>
        <end position="481"/>
    </location>
</feature>
<evidence type="ECO:0000256" key="6">
    <source>
        <dbReference type="ARBA" id="ARBA00022692"/>
    </source>
</evidence>
<keyword evidence="17" id="KW-1185">Reference proteome</keyword>
<dbReference type="InterPro" id="IPR003855">
    <property type="entry name" value="K+_transporter"/>
</dbReference>
<dbReference type="InterPro" id="IPR053951">
    <property type="entry name" value="K_trans_N"/>
</dbReference>
<dbReference type="InterPro" id="IPR023051">
    <property type="entry name" value="Kup"/>
</dbReference>
<feature type="transmembrane region" description="Helical" evidence="12">
    <location>
        <begin position="158"/>
        <end position="177"/>
    </location>
</feature>
<gene>
    <name evidence="12" type="primary">kup</name>
    <name evidence="16" type="ORF">POL58_36310</name>
</gene>
<accession>A0ABT5BGK2</accession>
<evidence type="ECO:0000256" key="3">
    <source>
        <dbReference type="ARBA" id="ARBA00022448"/>
    </source>
</evidence>
<feature type="transmembrane region" description="Helical" evidence="12">
    <location>
        <begin position="308"/>
        <end position="337"/>
    </location>
</feature>
<dbReference type="PANTHER" id="PTHR30540:SF79">
    <property type="entry name" value="LOW AFFINITY POTASSIUM TRANSPORT SYSTEM PROTEIN KUP"/>
    <property type="match status" value="1"/>
</dbReference>
<evidence type="ECO:0000256" key="2">
    <source>
        <dbReference type="ARBA" id="ARBA00007019"/>
    </source>
</evidence>
<keyword evidence="7 12" id="KW-0769">Symport</keyword>
<feature type="region of interest" description="Disordered" evidence="13">
    <location>
        <begin position="1"/>
        <end position="23"/>
    </location>
</feature>
<feature type="transmembrane region" description="Helical" evidence="12">
    <location>
        <begin position="384"/>
        <end position="406"/>
    </location>
</feature>
<feature type="transmembrane region" description="Helical" evidence="12">
    <location>
        <begin position="189"/>
        <end position="209"/>
    </location>
</feature>
<feature type="transmembrane region" description="Helical" evidence="12">
    <location>
        <begin position="358"/>
        <end position="378"/>
    </location>
</feature>
<feature type="transmembrane region" description="Helical" evidence="12">
    <location>
        <begin position="232"/>
        <end position="253"/>
    </location>
</feature>
<feature type="transmembrane region" description="Helical" evidence="12">
    <location>
        <begin position="265"/>
        <end position="288"/>
    </location>
</feature>
<keyword evidence="4 12" id="KW-1003">Cell membrane</keyword>
<evidence type="ECO:0000256" key="12">
    <source>
        <dbReference type="HAMAP-Rule" id="MF_01522"/>
    </source>
</evidence>
<keyword evidence="5 12" id="KW-0633">Potassium transport</keyword>
<feature type="transmembrane region" description="Helical" evidence="12">
    <location>
        <begin position="444"/>
        <end position="461"/>
    </location>
</feature>
<keyword evidence="9 12" id="KW-1133">Transmembrane helix</keyword>
<comment type="catalytic activity">
    <reaction evidence="12">
        <text>K(+)(in) + H(+)(in) = K(+)(out) + H(+)(out)</text>
        <dbReference type="Rhea" id="RHEA:28490"/>
        <dbReference type="ChEBI" id="CHEBI:15378"/>
        <dbReference type="ChEBI" id="CHEBI:29103"/>
    </reaction>
</comment>
<dbReference type="PANTHER" id="PTHR30540">
    <property type="entry name" value="OSMOTIC STRESS POTASSIUM TRANSPORTER"/>
    <property type="match status" value="1"/>
</dbReference>
<feature type="transmembrane region" description="Helical" evidence="12">
    <location>
        <begin position="66"/>
        <end position="86"/>
    </location>
</feature>
<evidence type="ECO:0000256" key="9">
    <source>
        <dbReference type="ARBA" id="ARBA00022989"/>
    </source>
</evidence>
<feature type="transmembrane region" description="Helical" evidence="12">
    <location>
        <begin position="119"/>
        <end position="146"/>
    </location>
</feature>
<dbReference type="InterPro" id="IPR053952">
    <property type="entry name" value="K_trans_C"/>
</dbReference>
<evidence type="ECO:0000256" key="11">
    <source>
        <dbReference type="ARBA" id="ARBA00023136"/>
    </source>
</evidence>
<dbReference type="HAMAP" id="MF_01522">
    <property type="entry name" value="Kup"/>
    <property type="match status" value="1"/>
</dbReference>
<keyword evidence="11 12" id="KW-0472">Membrane</keyword>
<keyword evidence="8 12" id="KW-0630">Potassium</keyword>
<evidence type="ECO:0000256" key="4">
    <source>
        <dbReference type="ARBA" id="ARBA00022475"/>
    </source>
</evidence>
<evidence type="ECO:0000313" key="17">
    <source>
        <dbReference type="Proteomes" id="UP001217838"/>
    </source>
</evidence>
<sequence>MPGRGDVMHEPATSARTDGDASPLPDVRATVLALGVVFGDIGTSPLYALKECVQPAHGVAATPDNVLGILSLVFWALILVVTVKYLTFILRADNEGEGGILALLALVPERLRAVGSPRLGWAAALGLFGAALLYGDGVITPAISVLSAVEGLAVATEALAHAVLPVTCVVLLALFAVQRGGTAGVGRVFGPIMVTWFVAIGGLGTYHLARNPVVLGAVSPAHAVRFFHDHGLHGLVILGSVVLAITGAEALYADMGHFGRRPIRLGWYCLALPGLVLNYFGQGANLLLHPDAAANPFFALVPRGPATYALVALATTATVIASQALISGAFSLTRQAVQLGYLPRMQILHTSRETAGQIYVPAVNWALAFGCIALVLLFRESSGLAAAYGVAVTGSMTITSVLFYVVARHTLGWPRSRALPLLVLFLGVDLLFLGANLFKLLEGGYIPLLIAAALFTTMAVWKRGRALMAAAFRDLMVPLPQFERRLHRASDRLPRVPGTAVFLTSNSEDTPPMLAHHVRHNKALQRHVVLLTVITERVPRVPPAQRVHVTELGPRFYRVLVHSGFMQGTSLPTLLRRAVGSGLLAVDPDDLTYYLGRENILATEAGRMGRWTEGLFAFMMRNARSAAAYFDLPADQVVELGLQIDL</sequence>
<comment type="subcellular location">
    <subcellularLocation>
        <location evidence="12">Cell membrane</location>
        <topology evidence="12">Multi-pass membrane protein</topology>
    </subcellularLocation>
    <subcellularLocation>
        <location evidence="1">Membrane</location>
        <topology evidence="1">Multi-pass membrane protein</topology>
    </subcellularLocation>
</comment>
<evidence type="ECO:0000256" key="1">
    <source>
        <dbReference type="ARBA" id="ARBA00004141"/>
    </source>
</evidence>
<dbReference type="Pfam" id="PF22776">
    <property type="entry name" value="K_trans_C"/>
    <property type="match status" value="1"/>
</dbReference>
<comment type="caution">
    <text evidence="16">The sequence shown here is derived from an EMBL/GenBank/DDBJ whole genome shotgun (WGS) entry which is preliminary data.</text>
</comment>
<protein>
    <recommendedName>
        <fullName evidence="12">Probable potassium transport system protein Kup</fullName>
    </recommendedName>
</protein>
<feature type="transmembrane region" description="Helical" evidence="12">
    <location>
        <begin position="418"/>
        <end position="438"/>
    </location>
</feature>
<comment type="similarity">
    <text evidence="2 12">Belongs to the HAK/KUP transporter (TC 2.A.72) family.</text>
</comment>
<evidence type="ECO:0000313" key="16">
    <source>
        <dbReference type="EMBL" id="MDC0673264.1"/>
    </source>
</evidence>